<feature type="compositionally biased region" description="Low complexity" evidence="1">
    <location>
        <begin position="40"/>
        <end position="49"/>
    </location>
</feature>
<evidence type="ECO:0000259" key="3">
    <source>
        <dbReference type="Pfam" id="PF03713"/>
    </source>
</evidence>
<evidence type="ECO:0000313" key="4">
    <source>
        <dbReference type="EMBL" id="KJE24934.1"/>
    </source>
</evidence>
<dbReference type="PANTHER" id="PTHR36933">
    <property type="entry name" value="SLL0788 PROTEIN"/>
    <property type="match status" value="1"/>
</dbReference>
<dbReference type="PANTHER" id="PTHR36933:SF1">
    <property type="entry name" value="SLL0788 PROTEIN"/>
    <property type="match status" value="1"/>
</dbReference>
<protein>
    <recommendedName>
        <fullName evidence="3">DUF305 domain-containing protein</fullName>
    </recommendedName>
</protein>
<dbReference type="InterPro" id="IPR005183">
    <property type="entry name" value="DUF305_CopM-like"/>
</dbReference>
<keyword evidence="2" id="KW-0472">Membrane</keyword>
<keyword evidence="2" id="KW-1133">Transmembrane helix</keyword>
<name>A0A0D8BLT5_9ACTN</name>
<dbReference type="EMBL" id="JYFN01000003">
    <property type="protein sequence ID" value="KJE24934.1"/>
    <property type="molecule type" value="Genomic_DNA"/>
</dbReference>
<evidence type="ECO:0000256" key="1">
    <source>
        <dbReference type="SAM" id="MobiDB-lite"/>
    </source>
</evidence>
<accession>A0A0D8BLT5</accession>
<dbReference type="OrthoDB" id="26872at2"/>
<keyword evidence="2" id="KW-0812">Transmembrane</keyword>
<comment type="caution">
    <text evidence="4">The sequence shown here is derived from an EMBL/GenBank/DDBJ whole genome shotgun (WGS) entry which is preliminary data.</text>
</comment>
<sequence length="289" mass="30231">MSDSELRAGGGLPASPTAPADAPAEPRRQDDRPARDEPGTARARPGEAGAPRRRRRGRAALWWTPVVVVLVAGLLAAGAALGDLLDRPPGESSVDVGFARDMSEHHAQAVQMAMIEFDRGGDTSTRSVAQDIALTQQREIGIMSAWLSGWGRTQTAAGAPMRWMGGTGAAAGTGHEGHGDTGSATMTDMPGMNGTAGGAASAGDTARMPGMATPNELRRLATIHGRDLDVLFLTLMVHHHRGGLAMAQYAAQHADADRTRSLARAMVLNQSIEVDQMQEALARLGAPRA</sequence>
<dbReference type="RefSeq" id="WP_044883356.1">
    <property type="nucleotide sequence ID" value="NZ_JYFN01000003.1"/>
</dbReference>
<reference evidence="4 5" key="2">
    <citation type="journal article" date="2016" name="Genome Announc.">
        <title>Permanent Draft Genome Sequences for Two Variants of Frankia sp. Strain CpI1, the First Frankia Strain Isolated from Root Nodules of Comptonia peregrina.</title>
        <authorList>
            <person name="Oshone R."/>
            <person name="Hurst S.G.IV."/>
            <person name="Abebe-Akele F."/>
            <person name="Simpson S."/>
            <person name="Morris K."/>
            <person name="Thomas W.K."/>
            <person name="Tisa L.S."/>
        </authorList>
    </citation>
    <scope>NUCLEOTIDE SEQUENCE [LARGE SCALE GENOMIC DNA]</scope>
    <source>
        <strain evidence="5">CpI1-S</strain>
    </source>
</reference>
<dbReference type="AlphaFoldDB" id="A0A0D8BLT5"/>
<feature type="transmembrane region" description="Helical" evidence="2">
    <location>
        <begin position="60"/>
        <end position="81"/>
    </location>
</feature>
<organism evidence="4 5">
    <name type="scientific">Frankia torreyi</name>
    <dbReference type="NCBI Taxonomy" id="1856"/>
    <lineage>
        <taxon>Bacteria</taxon>
        <taxon>Bacillati</taxon>
        <taxon>Actinomycetota</taxon>
        <taxon>Actinomycetes</taxon>
        <taxon>Frankiales</taxon>
        <taxon>Frankiaceae</taxon>
        <taxon>Frankia</taxon>
    </lineage>
</organism>
<reference evidence="5" key="1">
    <citation type="submission" date="2015-02" db="EMBL/GenBank/DDBJ databases">
        <title>Draft Genome of Frankia sp. CpI1-S.</title>
        <authorList>
            <person name="Oshone R.T."/>
            <person name="Ngom M."/>
            <person name="Ghodhbane-Gtari F."/>
            <person name="Gtari M."/>
            <person name="Morris K."/>
            <person name="Thomas K."/>
            <person name="Sen A."/>
            <person name="Tisa L.S."/>
        </authorList>
    </citation>
    <scope>NUCLEOTIDE SEQUENCE [LARGE SCALE GENOMIC DNA]</scope>
    <source>
        <strain evidence="5">CpI1-S</strain>
    </source>
</reference>
<dbReference type="Gene3D" id="1.20.1260.10">
    <property type="match status" value="1"/>
</dbReference>
<feature type="domain" description="DUF305" evidence="3">
    <location>
        <begin position="95"/>
        <end position="281"/>
    </location>
</feature>
<evidence type="ECO:0000256" key="2">
    <source>
        <dbReference type="SAM" id="Phobius"/>
    </source>
</evidence>
<dbReference type="InterPro" id="IPR012347">
    <property type="entry name" value="Ferritin-like"/>
</dbReference>
<keyword evidence="5" id="KW-1185">Reference proteome</keyword>
<dbReference type="Proteomes" id="UP000032545">
    <property type="component" value="Unassembled WGS sequence"/>
</dbReference>
<feature type="compositionally biased region" description="Low complexity" evidence="1">
    <location>
        <begin position="13"/>
        <end position="23"/>
    </location>
</feature>
<dbReference type="Pfam" id="PF03713">
    <property type="entry name" value="DUF305"/>
    <property type="match status" value="1"/>
</dbReference>
<gene>
    <name evidence="4" type="ORF">FF36_00544</name>
</gene>
<dbReference type="PATRIC" id="fig|1502723.3.peg.2144"/>
<feature type="compositionally biased region" description="Basic and acidic residues" evidence="1">
    <location>
        <begin position="24"/>
        <end position="39"/>
    </location>
</feature>
<proteinExistence type="predicted"/>
<feature type="region of interest" description="Disordered" evidence="1">
    <location>
        <begin position="1"/>
        <end position="55"/>
    </location>
</feature>
<evidence type="ECO:0000313" key="5">
    <source>
        <dbReference type="Proteomes" id="UP000032545"/>
    </source>
</evidence>